<proteinExistence type="predicted"/>
<dbReference type="EMBL" id="GGEC01025136">
    <property type="protein sequence ID" value="MBX05620.1"/>
    <property type="molecule type" value="Transcribed_RNA"/>
</dbReference>
<sequence>MYILVCGEKSIM</sequence>
<protein>
    <submittedName>
        <fullName evidence="1">Uncharacterized protein</fullName>
    </submittedName>
</protein>
<name>A0A2P2KIR5_RHIMU</name>
<organism evidence="1">
    <name type="scientific">Rhizophora mucronata</name>
    <name type="common">Asiatic mangrove</name>
    <dbReference type="NCBI Taxonomy" id="61149"/>
    <lineage>
        <taxon>Eukaryota</taxon>
        <taxon>Viridiplantae</taxon>
        <taxon>Streptophyta</taxon>
        <taxon>Embryophyta</taxon>
        <taxon>Tracheophyta</taxon>
        <taxon>Spermatophyta</taxon>
        <taxon>Magnoliopsida</taxon>
        <taxon>eudicotyledons</taxon>
        <taxon>Gunneridae</taxon>
        <taxon>Pentapetalae</taxon>
        <taxon>rosids</taxon>
        <taxon>fabids</taxon>
        <taxon>Malpighiales</taxon>
        <taxon>Rhizophoraceae</taxon>
        <taxon>Rhizophora</taxon>
    </lineage>
</organism>
<reference evidence="1" key="1">
    <citation type="submission" date="2018-02" db="EMBL/GenBank/DDBJ databases">
        <title>Rhizophora mucronata_Transcriptome.</title>
        <authorList>
            <person name="Meera S.P."/>
            <person name="Sreeshan A."/>
            <person name="Augustine A."/>
        </authorList>
    </citation>
    <scope>NUCLEOTIDE SEQUENCE</scope>
    <source>
        <tissue evidence="1">Leaf</tissue>
    </source>
</reference>
<accession>A0A2P2KIR5</accession>
<evidence type="ECO:0000313" key="1">
    <source>
        <dbReference type="EMBL" id="MBX05620.1"/>
    </source>
</evidence>